<reference evidence="1 2" key="1">
    <citation type="submission" date="2019-01" db="EMBL/GenBank/DDBJ databases">
        <title>Filimonas sp. strain TTM-71.</title>
        <authorList>
            <person name="Chen W.-M."/>
        </authorList>
    </citation>
    <scope>NUCLEOTIDE SEQUENCE [LARGE SCALE GENOMIC DNA]</scope>
    <source>
        <strain evidence="1 2">TTM-71</strain>
    </source>
</reference>
<dbReference type="Gene3D" id="2.180.10.10">
    <property type="entry name" value="RHS repeat-associated core"/>
    <property type="match status" value="1"/>
</dbReference>
<evidence type="ECO:0000313" key="1">
    <source>
        <dbReference type="EMBL" id="RXK85817.1"/>
    </source>
</evidence>
<dbReference type="InterPro" id="IPR022385">
    <property type="entry name" value="Rhs_assc_core"/>
</dbReference>
<comment type="caution">
    <text evidence="1">The sequence shown here is derived from an EMBL/GenBank/DDBJ whole genome shotgun (WGS) entry which is preliminary data.</text>
</comment>
<dbReference type="AlphaFoldDB" id="A0A4Q1D8X9"/>
<evidence type="ECO:0008006" key="3">
    <source>
        <dbReference type="Google" id="ProtNLM"/>
    </source>
</evidence>
<accession>A0A4Q1D8X9</accession>
<dbReference type="EMBL" id="SDHZ01000001">
    <property type="protein sequence ID" value="RXK85817.1"/>
    <property type="molecule type" value="Genomic_DNA"/>
</dbReference>
<proteinExistence type="predicted"/>
<sequence length="311" mass="34255">MSWIDNKMAGISSNSLSIGDPRNRLAFNGKEEQRMEFSDGSGLEWLDYGARMYDAQIGRWFVGDPLGDKMRRFSSYTYTFDNPLLNIDVDGLYPWSINIRSFIATSTTGGGLFYGDGRVASFTGTSRVYSSFIVDPSAKSVTQPITKSDPTIFFGIPGRLPPKVDVGKPKGSNDNISFSENTASFDFSHSGKDPITPQWATPALDLHAGLSFTEDLDKGILNVTGSFTGDKFPSTEAFITDQSGKTKLFLGAKMEQGGIADLYGDNKKPLFKVNMQIIFDSKGNFTGVQQGDKTYSVDDWNKKVQSDFNKK</sequence>
<dbReference type="RefSeq" id="WP_129001569.1">
    <property type="nucleotide sequence ID" value="NZ_SDHZ01000001.1"/>
</dbReference>
<organism evidence="1 2">
    <name type="scientific">Filimonas effusa</name>
    <dbReference type="NCBI Taxonomy" id="2508721"/>
    <lineage>
        <taxon>Bacteria</taxon>
        <taxon>Pseudomonadati</taxon>
        <taxon>Bacteroidota</taxon>
        <taxon>Chitinophagia</taxon>
        <taxon>Chitinophagales</taxon>
        <taxon>Chitinophagaceae</taxon>
        <taxon>Filimonas</taxon>
    </lineage>
</organism>
<name>A0A4Q1D8X9_9BACT</name>
<dbReference type="Proteomes" id="UP000290545">
    <property type="component" value="Unassembled WGS sequence"/>
</dbReference>
<keyword evidence="2" id="KW-1185">Reference proteome</keyword>
<dbReference type="NCBIfam" id="TIGR03696">
    <property type="entry name" value="Rhs_assc_core"/>
    <property type="match status" value="1"/>
</dbReference>
<evidence type="ECO:0000313" key="2">
    <source>
        <dbReference type="Proteomes" id="UP000290545"/>
    </source>
</evidence>
<gene>
    <name evidence="1" type="ORF">ESB13_03120</name>
</gene>
<dbReference type="OrthoDB" id="678267at2"/>
<protein>
    <recommendedName>
        <fullName evidence="3">RHS repeat-associated core domain-containing protein</fullName>
    </recommendedName>
</protein>